<evidence type="ECO:0000256" key="5">
    <source>
        <dbReference type="ARBA" id="ARBA00023242"/>
    </source>
</evidence>
<organism evidence="9 10">
    <name type="scientific">Pangasianodon hypophthalmus</name>
    <name type="common">Striped catfish</name>
    <name type="synonym">Helicophagus hypophthalmus</name>
    <dbReference type="NCBI Taxonomy" id="310915"/>
    <lineage>
        <taxon>Eukaryota</taxon>
        <taxon>Metazoa</taxon>
        <taxon>Chordata</taxon>
        <taxon>Craniata</taxon>
        <taxon>Vertebrata</taxon>
        <taxon>Euteleostomi</taxon>
        <taxon>Actinopterygii</taxon>
        <taxon>Neopterygii</taxon>
        <taxon>Teleostei</taxon>
        <taxon>Ostariophysi</taxon>
        <taxon>Siluriformes</taxon>
        <taxon>Pangasiidae</taxon>
        <taxon>Pangasianodon</taxon>
    </lineage>
</organism>
<evidence type="ECO:0000256" key="2">
    <source>
        <dbReference type="ARBA" id="ARBA00022723"/>
    </source>
</evidence>
<dbReference type="PANTHER" id="PTHR12322:SF76">
    <property type="entry name" value="DOUBLESEX- AND MAB-3-RELATED TRANSCRIPTION FACTOR A2"/>
    <property type="match status" value="1"/>
</dbReference>
<dbReference type="PROSITE" id="PS40000">
    <property type="entry name" value="DM_1"/>
    <property type="match status" value="1"/>
</dbReference>
<dbReference type="EMBL" id="VFJC01000005">
    <property type="protein sequence ID" value="KAB5579691.1"/>
    <property type="molecule type" value="Genomic_DNA"/>
</dbReference>
<accession>A0A5N5PKW0</accession>
<protein>
    <recommendedName>
        <fullName evidence="8">DM domain-containing protein</fullName>
    </recommendedName>
</protein>
<comment type="caution">
    <text evidence="9">The sequence shown here is derived from an EMBL/GenBank/DDBJ whole genome shotgun (WGS) entry which is preliminary data.</text>
</comment>
<dbReference type="GO" id="GO:0000981">
    <property type="term" value="F:DNA-binding transcription factor activity, RNA polymerase II-specific"/>
    <property type="evidence" value="ECO:0007669"/>
    <property type="project" value="TreeGrafter"/>
</dbReference>
<evidence type="ECO:0000313" key="10">
    <source>
        <dbReference type="Proteomes" id="UP000327468"/>
    </source>
</evidence>
<reference evidence="9 10" key="1">
    <citation type="submission" date="2019-06" db="EMBL/GenBank/DDBJ databases">
        <title>A chromosome-scale genome assembly of the striped catfish, Pangasianodon hypophthalmus.</title>
        <authorList>
            <person name="Wen M."/>
            <person name="Zahm M."/>
            <person name="Roques C."/>
            <person name="Cabau C."/>
            <person name="Klopp C."/>
            <person name="Donnadieu C."/>
            <person name="Jouanno E."/>
            <person name="Avarre J.-C."/>
            <person name="Campet M."/>
            <person name="Ha T.T.T."/>
            <person name="Dugue R."/>
            <person name="Lampietro C."/>
            <person name="Louis A."/>
            <person name="Herpin A."/>
            <person name="Echchiki A."/>
            <person name="Berthelot C."/>
            <person name="Parey E."/>
            <person name="Roest-Crollius H."/>
            <person name="Braasch I."/>
            <person name="Postlethwait J."/>
            <person name="Bobe J."/>
            <person name="Montfort J."/>
            <person name="Bouchez O."/>
            <person name="Begum T."/>
            <person name="Schartl M."/>
            <person name="Guiguen Y."/>
        </authorList>
    </citation>
    <scope>NUCLEOTIDE SEQUENCE [LARGE SCALE GENOMIC DNA]</scope>
    <source>
        <strain evidence="9 10">Indonesia</strain>
        <tissue evidence="9">Blood</tissue>
    </source>
</reference>
<feature type="domain" description="DM" evidence="8">
    <location>
        <begin position="15"/>
        <end position="62"/>
    </location>
</feature>
<dbReference type="InterPro" id="IPR001275">
    <property type="entry name" value="DM_DNA-bd"/>
</dbReference>
<dbReference type="InterPro" id="IPR026607">
    <property type="entry name" value="DMRT"/>
</dbReference>
<sequence length="282" mass="30848">METVSSQRVSRSPKCARCRNHGFVVVLKGHAGRCRFSQCSCWKCALISERTRIMAKQRGIRKSQRAEEHETGAGETGNGIGAASEVNGDPVSGATERVTKSPARGTDTEDKTYTELEVPGPAASGAWAPTTEREIAQKSSDQCKGIQDNAILREQPHLPWEYFVTEIPQNTVYSGDLAMAMPFHLHSHYANAYARPTFLVSFGAPPLGSVGFPHIPQAALMESRQEGPGFFYTPYLLHPKPEHYQQYVSEGADISPLQHGHDSGVIEGSQRRASRPAEAAFP</sequence>
<dbReference type="GO" id="GO:0007548">
    <property type="term" value="P:sex differentiation"/>
    <property type="evidence" value="ECO:0007669"/>
    <property type="project" value="TreeGrafter"/>
</dbReference>
<dbReference type="SMART" id="SM00301">
    <property type="entry name" value="DM"/>
    <property type="match status" value="1"/>
</dbReference>
<evidence type="ECO:0000256" key="6">
    <source>
        <dbReference type="PROSITE-ProRule" id="PRU00070"/>
    </source>
</evidence>
<evidence type="ECO:0000256" key="7">
    <source>
        <dbReference type="SAM" id="MobiDB-lite"/>
    </source>
</evidence>
<keyword evidence="2 6" id="KW-0479">Metal-binding</keyword>
<dbReference type="PANTHER" id="PTHR12322">
    <property type="entry name" value="DOUBLESEX AND MAB-3 RELATED TRANSCRIPTION FACTOR DMRT"/>
    <property type="match status" value="1"/>
</dbReference>
<dbReference type="FunFam" id="4.10.1040.10:FF:000001">
    <property type="entry name" value="doublesex- and mab-3-related transcription factor 1"/>
    <property type="match status" value="1"/>
</dbReference>
<evidence type="ECO:0000259" key="8">
    <source>
        <dbReference type="PROSITE" id="PS50809"/>
    </source>
</evidence>
<keyword evidence="10" id="KW-1185">Reference proteome</keyword>
<dbReference type="AlphaFoldDB" id="A0A5N5PKW0"/>
<gene>
    <name evidence="9" type="ORF">PHYPO_G00197860</name>
</gene>
<dbReference type="Proteomes" id="UP000327468">
    <property type="component" value="Chromosome 4"/>
</dbReference>
<proteinExistence type="inferred from homology"/>
<evidence type="ECO:0000256" key="4">
    <source>
        <dbReference type="ARBA" id="ARBA00023125"/>
    </source>
</evidence>
<comment type="subcellular location">
    <subcellularLocation>
        <location evidence="6">Nucleus</location>
    </subcellularLocation>
</comment>
<dbReference type="GO" id="GO:0000978">
    <property type="term" value="F:RNA polymerase II cis-regulatory region sequence-specific DNA binding"/>
    <property type="evidence" value="ECO:0007669"/>
    <property type="project" value="TreeGrafter"/>
</dbReference>
<keyword evidence="3 6" id="KW-0862">Zinc</keyword>
<evidence type="ECO:0000313" key="9">
    <source>
        <dbReference type="EMBL" id="KAB5579691.1"/>
    </source>
</evidence>
<keyword evidence="4 6" id="KW-0238">DNA-binding</keyword>
<evidence type="ECO:0000256" key="1">
    <source>
        <dbReference type="ARBA" id="ARBA00006834"/>
    </source>
</evidence>
<feature type="DNA-binding region" description="DM" evidence="6">
    <location>
        <begin position="15"/>
        <end position="62"/>
    </location>
</feature>
<dbReference type="Gene3D" id="4.10.1040.10">
    <property type="entry name" value="DM DNA-binding domain"/>
    <property type="match status" value="1"/>
</dbReference>
<dbReference type="Pfam" id="PF00751">
    <property type="entry name" value="DM"/>
    <property type="match status" value="1"/>
</dbReference>
<dbReference type="GO" id="GO:0005634">
    <property type="term" value="C:nucleus"/>
    <property type="evidence" value="ECO:0007669"/>
    <property type="project" value="UniProtKB-SubCell"/>
</dbReference>
<dbReference type="GO" id="GO:0007281">
    <property type="term" value="P:germ cell development"/>
    <property type="evidence" value="ECO:0007669"/>
    <property type="project" value="TreeGrafter"/>
</dbReference>
<dbReference type="SUPFAM" id="SSF82927">
    <property type="entry name" value="Cysteine-rich DNA binding domain, (DM domain)"/>
    <property type="match status" value="1"/>
</dbReference>
<keyword evidence="5 6" id="KW-0539">Nucleus</keyword>
<name>A0A5N5PKW0_PANHP</name>
<feature type="region of interest" description="Disordered" evidence="7">
    <location>
        <begin position="58"/>
        <end position="110"/>
    </location>
</feature>
<feature type="region of interest" description="Disordered" evidence="7">
    <location>
        <begin position="258"/>
        <end position="282"/>
    </location>
</feature>
<evidence type="ECO:0000256" key="3">
    <source>
        <dbReference type="ARBA" id="ARBA00022833"/>
    </source>
</evidence>
<dbReference type="InterPro" id="IPR036407">
    <property type="entry name" value="DM_DNA-bd_sf"/>
</dbReference>
<dbReference type="PROSITE" id="PS50809">
    <property type="entry name" value="DM_2"/>
    <property type="match status" value="1"/>
</dbReference>
<dbReference type="GO" id="GO:0046872">
    <property type="term" value="F:metal ion binding"/>
    <property type="evidence" value="ECO:0007669"/>
    <property type="project" value="UniProtKB-KW"/>
</dbReference>
<comment type="similarity">
    <text evidence="1">Belongs to the DMRT family.</text>
</comment>